<dbReference type="PANTHER" id="PTHR23227">
    <property type="entry name" value="BUCENTAUR RELATED"/>
    <property type="match status" value="1"/>
</dbReference>
<dbReference type="InterPro" id="IPR027124">
    <property type="entry name" value="Swc5/CFDP1/2"/>
</dbReference>
<dbReference type="Gene3D" id="3.60.10.10">
    <property type="entry name" value="Endonuclease/exonuclease/phosphatase"/>
    <property type="match status" value="1"/>
</dbReference>
<accession>A0A0L8HI00</accession>
<proteinExistence type="predicted"/>
<dbReference type="PANTHER" id="PTHR23227:SF67">
    <property type="entry name" value="CRANIOFACIAL DEVELOPMENT PROTEIN 2-LIKE"/>
    <property type="match status" value="1"/>
</dbReference>
<protein>
    <recommendedName>
        <fullName evidence="2">Endonuclease/exonuclease/phosphatase domain-containing protein</fullName>
    </recommendedName>
</protein>
<evidence type="ECO:0000313" key="1">
    <source>
        <dbReference type="EMBL" id="KOF88405.1"/>
    </source>
</evidence>
<name>A0A0L8HI00_OCTBM</name>
<gene>
    <name evidence="1" type="ORF">OCBIM_22014979mg</name>
</gene>
<reference evidence="1" key="1">
    <citation type="submission" date="2015-07" db="EMBL/GenBank/DDBJ databases">
        <title>MeaNS - Measles Nucleotide Surveillance Program.</title>
        <authorList>
            <person name="Tran T."/>
            <person name="Druce J."/>
        </authorList>
    </citation>
    <scope>NUCLEOTIDE SEQUENCE</scope>
    <source>
        <strain evidence="1">UCB-OBI-ISO-001</strain>
        <tissue evidence="1">Gonad</tissue>
    </source>
</reference>
<sequence>MGDFNGHVGDLSFEGVHRGNGIGERNVEGRMLLEFFVMRKGCVWQTRGLGKQKRKVTFSTGGNETEIDFMLVGRKNRKYLRDVKATPGELQHYYMGKGSH</sequence>
<dbReference type="EMBL" id="KQ418190">
    <property type="protein sequence ID" value="KOF88405.1"/>
    <property type="molecule type" value="Genomic_DNA"/>
</dbReference>
<dbReference type="AlphaFoldDB" id="A0A0L8HI00"/>
<organism evidence="1">
    <name type="scientific">Octopus bimaculoides</name>
    <name type="common">California two-spotted octopus</name>
    <dbReference type="NCBI Taxonomy" id="37653"/>
    <lineage>
        <taxon>Eukaryota</taxon>
        <taxon>Metazoa</taxon>
        <taxon>Spiralia</taxon>
        <taxon>Lophotrochozoa</taxon>
        <taxon>Mollusca</taxon>
        <taxon>Cephalopoda</taxon>
        <taxon>Coleoidea</taxon>
        <taxon>Octopodiformes</taxon>
        <taxon>Octopoda</taxon>
        <taxon>Incirrata</taxon>
        <taxon>Octopodidae</taxon>
        <taxon>Octopus</taxon>
    </lineage>
</organism>
<dbReference type="InterPro" id="IPR036691">
    <property type="entry name" value="Endo/exonu/phosph_ase_sf"/>
</dbReference>
<evidence type="ECO:0008006" key="2">
    <source>
        <dbReference type="Google" id="ProtNLM"/>
    </source>
</evidence>